<comment type="caution">
    <text evidence="2">The sequence shown here is derived from an EMBL/GenBank/DDBJ whole genome shotgun (WGS) entry which is preliminary data.</text>
</comment>
<dbReference type="InterPro" id="IPR008969">
    <property type="entry name" value="CarboxyPept-like_regulatory"/>
</dbReference>
<reference evidence="2 3" key="1">
    <citation type="submission" date="2018-04" db="EMBL/GenBank/DDBJ databases">
        <title>Chitinophaga fuyangensis sp. nov., isolated from soil in a chemical factory.</title>
        <authorList>
            <person name="Chen K."/>
        </authorList>
    </citation>
    <scope>NUCLEOTIDE SEQUENCE [LARGE SCALE GENOMIC DNA]</scope>
    <source>
        <strain evidence="2 3">LY-1</strain>
    </source>
</reference>
<name>A0A2T7BFX8_9BACT</name>
<dbReference type="Pfam" id="PF13715">
    <property type="entry name" value="CarbopepD_reg_2"/>
    <property type="match status" value="1"/>
</dbReference>
<dbReference type="RefSeq" id="WP_108687025.1">
    <property type="nucleotide sequence ID" value="NZ_QCYK01000002.1"/>
</dbReference>
<feature type="signal peptide" evidence="1">
    <location>
        <begin position="1"/>
        <end position="23"/>
    </location>
</feature>
<keyword evidence="1" id="KW-0732">Signal</keyword>
<gene>
    <name evidence="2" type="ORF">DCC81_12830</name>
</gene>
<evidence type="ECO:0008006" key="4">
    <source>
        <dbReference type="Google" id="ProtNLM"/>
    </source>
</evidence>
<protein>
    <recommendedName>
        <fullName evidence="4">Carboxypeptidase-like regulatory domain-containing protein</fullName>
    </recommendedName>
</protein>
<dbReference type="AlphaFoldDB" id="A0A2T7BFX8"/>
<proteinExistence type="predicted"/>
<feature type="chain" id="PRO_5015539374" description="Carboxypeptidase-like regulatory domain-containing protein" evidence="1">
    <location>
        <begin position="24"/>
        <end position="238"/>
    </location>
</feature>
<sequence length="238" mass="27298">MSVRLKTALLICMASMALVQAKAQVTVTGMVQDENKLVMPGTSVLNKTTGKRNYADAGGFYRIEAHRGDSLVFSFVGYITNTFAVNQSTGTLTRNIVLSKQERFLHGVEVKSQYTPYQLDSMDRRAQFQPWIEAKDIPLAGNSTPEGFGVSFSPITRFSKKEKEKRKFQKIYVQNEREKYIDSRYTPLLVSQVTGLKGDSLLRFMQKVRPQYEILRVQPSEEFIYWIADQYHAWIKKD</sequence>
<evidence type="ECO:0000313" key="2">
    <source>
        <dbReference type="EMBL" id="PUZ25187.1"/>
    </source>
</evidence>
<keyword evidence="3" id="KW-1185">Reference proteome</keyword>
<dbReference type="EMBL" id="QCYK01000002">
    <property type="protein sequence ID" value="PUZ25187.1"/>
    <property type="molecule type" value="Genomic_DNA"/>
</dbReference>
<organism evidence="2 3">
    <name type="scientific">Chitinophaga parva</name>
    <dbReference type="NCBI Taxonomy" id="2169414"/>
    <lineage>
        <taxon>Bacteria</taxon>
        <taxon>Pseudomonadati</taxon>
        <taxon>Bacteroidota</taxon>
        <taxon>Chitinophagia</taxon>
        <taxon>Chitinophagales</taxon>
        <taxon>Chitinophagaceae</taxon>
        <taxon>Chitinophaga</taxon>
    </lineage>
</organism>
<accession>A0A2T7BFX8</accession>
<evidence type="ECO:0000256" key="1">
    <source>
        <dbReference type="SAM" id="SignalP"/>
    </source>
</evidence>
<dbReference type="Proteomes" id="UP000244450">
    <property type="component" value="Unassembled WGS sequence"/>
</dbReference>
<evidence type="ECO:0000313" key="3">
    <source>
        <dbReference type="Proteomes" id="UP000244450"/>
    </source>
</evidence>
<dbReference type="SUPFAM" id="SSF49464">
    <property type="entry name" value="Carboxypeptidase regulatory domain-like"/>
    <property type="match status" value="1"/>
</dbReference>
<dbReference type="OrthoDB" id="1118857at2"/>